<evidence type="ECO:0000313" key="4">
    <source>
        <dbReference type="Proteomes" id="UP001242288"/>
    </source>
</evidence>
<keyword evidence="3" id="KW-1185">Reference proteome</keyword>
<evidence type="ECO:0008006" key="5">
    <source>
        <dbReference type="Google" id="ProtNLM"/>
    </source>
</evidence>
<comment type="caution">
    <text evidence="2">The sequence shown here is derived from an EMBL/GenBank/DDBJ whole genome shotgun (WGS) entry which is preliminary data.</text>
</comment>
<dbReference type="Proteomes" id="UP001242288">
    <property type="component" value="Unassembled WGS sequence"/>
</dbReference>
<dbReference type="SUPFAM" id="SSF47384">
    <property type="entry name" value="Homodimeric domain of signal transducing histidine kinase"/>
    <property type="match status" value="1"/>
</dbReference>
<name>A0AAP5BH53_9BURK</name>
<reference evidence="2" key="1">
    <citation type="submission" date="2022-06" db="EMBL/GenBank/DDBJ databases">
        <title>PHB producers.</title>
        <authorList>
            <person name="Besaury L."/>
        </authorList>
    </citation>
    <scope>NUCLEOTIDE SEQUENCE</scope>
    <source>
        <strain evidence="2 3">SEWS6</strain>
    </source>
</reference>
<proteinExistence type="predicted"/>
<sequence length="112" mass="12241">MTASIAHEVNQPLADIVTNASTCFRMLAANPPNIVGARETARRTIRHGNRATDVITRLRALFSKRSATIEAVDLNHAASEVLALLRSDLERARVVLRIELADNLPFVGGDRV</sequence>
<dbReference type="Gene3D" id="1.10.287.130">
    <property type="match status" value="1"/>
</dbReference>
<gene>
    <name evidence="2" type="ORF">NIE36_30375</name>
    <name evidence="1" type="ORF">OSB80_30440</name>
</gene>
<dbReference type="EMBL" id="JAMXWF010000032">
    <property type="protein sequence ID" value="MDQ6411466.1"/>
    <property type="molecule type" value="Genomic_DNA"/>
</dbReference>
<dbReference type="EMBL" id="JAPKHW010000032">
    <property type="protein sequence ID" value="MCX4149648.1"/>
    <property type="molecule type" value="Genomic_DNA"/>
</dbReference>
<evidence type="ECO:0000313" key="1">
    <source>
        <dbReference type="EMBL" id="MCX4149648.1"/>
    </source>
</evidence>
<dbReference type="RefSeq" id="WP_266260489.1">
    <property type="nucleotide sequence ID" value="NZ_JAMXWF010000032.1"/>
</dbReference>
<protein>
    <recommendedName>
        <fullName evidence="5">Signal transduction histidine kinase dimerisation/phosphoacceptor domain-containing protein</fullName>
    </recommendedName>
</protein>
<dbReference type="GO" id="GO:0000155">
    <property type="term" value="F:phosphorelay sensor kinase activity"/>
    <property type="evidence" value="ECO:0007669"/>
    <property type="project" value="InterPro"/>
</dbReference>
<dbReference type="AlphaFoldDB" id="A0AAP5BH53"/>
<evidence type="ECO:0000313" key="2">
    <source>
        <dbReference type="EMBL" id="MDQ6411466.1"/>
    </source>
</evidence>
<evidence type="ECO:0000313" key="3">
    <source>
        <dbReference type="Proteomes" id="UP001209412"/>
    </source>
</evidence>
<organism evidence="2 4">
    <name type="scientific">Paraburkholderia madseniana</name>
    <dbReference type="NCBI Taxonomy" id="2599607"/>
    <lineage>
        <taxon>Bacteria</taxon>
        <taxon>Pseudomonadati</taxon>
        <taxon>Pseudomonadota</taxon>
        <taxon>Betaproteobacteria</taxon>
        <taxon>Burkholderiales</taxon>
        <taxon>Burkholderiaceae</taxon>
        <taxon>Paraburkholderia</taxon>
    </lineage>
</organism>
<dbReference type="Proteomes" id="UP001209412">
    <property type="component" value="Unassembled WGS sequence"/>
</dbReference>
<accession>A0AAP5BH53</accession>
<dbReference type="InterPro" id="IPR036097">
    <property type="entry name" value="HisK_dim/P_sf"/>
</dbReference>